<accession>A0A914WLM2</accession>
<dbReference type="Proteomes" id="UP000887566">
    <property type="component" value="Unplaced"/>
</dbReference>
<organism evidence="4 5">
    <name type="scientific">Plectus sambesii</name>
    <dbReference type="NCBI Taxonomy" id="2011161"/>
    <lineage>
        <taxon>Eukaryota</taxon>
        <taxon>Metazoa</taxon>
        <taxon>Ecdysozoa</taxon>
        <taxon>Nematoda</taxon>
        <taxon>Chromadorea</taxon>
        <taxon>Plectida</taxon>
        <taxon>Plectina</taxon>
        <taxon>Plectoidea</taxon>
        <taxon>Plectidae</taxon>
        <taxon>Plectus</taxon>
    </lineage>
</organism>
<keyword evidence="2" id="KW-0175">Coiled coil</keyword>
<dbReference type="InterPro" id="IPR021133">
    <property type="entry name" value="HEAT_type_2"/>
</dbReference>
<dbReference type="AlphaFoldDB" id="A0A914WLM2"/>
<evidence type="ECO:0000256" key="3">
    <source>
        <dbReference type="SAM" id="MobiDB-lite"/>
    </source>
</evidence>
<feature type="compositionally biased region" description="Polar residues" evidence="3">
    <location>
        <begin position="59"/>
        <end position="78"/>
    </location>
</feature>
<dbReference type="GO" id="GO:0055037">
    <property type="term" value="C:recycling endosome"/>
    <property type="evidence" value="ECO:0007669"/>
    <property type="project" value="TreeGrafter"/>
</dbReference>
<dbReference type="GO" id="GO:0032367">
    <property type="term" value="P:intracellular cholesterol transport"/>
    <property type="evidence" value="ECO:0007669"/>
    <property type="project" value="InterPro"/>
</dbReference>
<dbReference type="PROSITE" id="PS50896">
    <property type="entry name" value="LISH"/>
    <property type="match status" value="1"/>
</dbReference>
<feature type="region of interest" description="Disordered" evidence="3">
    <location>
        <begin position="1"/>
        <end position="78"/>
    </location>
</feature>
<dbReference type="Gene3D" id="1.25.10.10">
    <property type="entry name" value="Leucine-rich Repeat Variant"/>
    <property type="match status" value="2"/>
</dbReference>
<feature type="compositionally biased region" description="Basic and acidic residues" evidence="3">
    <location>
        <begin position="1"/>
        <end position="22"/>
    </location>
</feature>
<evidence type="ECO:0000256" key="1">
    <source>
        <dbReference type="PROSITE-ProRule" id="PRU00103"/>
    </source>
</evidence>
<feature type="coiled-coil region" evidence="2">
    <location>
        <begin position="318"/>
        <end position="356"/>
    </location>
</feature>
<dbReference type="WBParaSite" id="PSAMB.scaffold44size97270.g1170.t1">
    <property type="protein sequence ID" value="PSAMB.scaffold44size97270.g1170.t1"/>
    <property type="gene ID" value="PSAMB.scaffold44size97270.g1170"/>
</dbReference>
<dbReference type="InterPro" id="IPR016024">
    <property type="entry name" value="ARM-type_fold"/>
</dbReference>
<keyword evidence="4" id="KW-1185">Reference proteome</keyword>
<dbReference type="InterPro" id="IPR040362">
    <property type="entry name" value="RELCH"/>
</dbReference>
<evidence type="ECO:0000313" key="5">
    <source>
        <dbReference type="WBParaSite" id="PSAMB.scaffold44size97270.g1170.t1"/>
    </source>
</evidence>
<reference evidence="5" key="1">
    <citation type="submission" date="2022-11" db="UniProtKB">
        <authorList>
            <consortium name="WormBaseParasite"/>
        </authorList>
    </citation>
    <scope>IDENTIFICATION</scope>
</reference>
<evidence type="ECO:0000313" key="4">
    <source>
        <dbReference type="Proteomes" id="UP000887566"/>
    </source>
</evidence>
<dbReference type="GO" id="GO:0005802">
    <property type="term" value="C:trans-Golgi network"/>
    <property type="evidence" value="ECO:0007669"/>
    <property type="project" value="InterPro"/>
</dbReference>
<proteinExistence type="predicted"/>
<feature type="repeat" description="HEAT" evidence="1">
    <location>
        <begin position="924"/>
        <end position="958"/>
    </location>
</feature>
<protein>
    <submittedName>
        <fullName evidence="5">LisH domain-containing protein</fullName>
    </submittedName>
</protein>
<dbReference type="PANTHER" id="PTHR32059">
    <property type="entry name" value="RAB11-BINDING PROTEIN RELCH"/>
    <property type="match status" value="1"/>
</dbReference>
<feature type="coiled-coil region" evidence="2">
    <location>
        <begin position="166"/>
        <end position="193"/>
    </location>
</feature>
<evidence type="ECO:0000256" key="2">
    <source>
        <dbReference type="SAM" id="Coils"/>
    </source>
</evidence>
<sequence>MANPFESEKSFHRLSDQLMEEKGTDDDGERRSEGSGASVPLEAPASFVIGGLNEESPERSLSQPDSKLYNPSSNSDIQNSTRISMDAIAKRLLSENLILSALELHTELTESGREVKRLRDYFSNPANFEPQTSTGGGLQRTNSVQTFDSFDMNGSDLGDVQGDDKMAVLEFELRKAREVIQNLRKQLTTASELSQVNPAQTHEASSFEPTEALVSSAMTDSCYMPSAILPHEQRAINFLAHEYLLQQNYKLTSVTFSDEVADQDFEDWDEVGLNLPRPADLISLYREFCHATPGYVKRRDAQTGCDLNSEESPFGINNADLLQRLNNENSELLAKNEELSAEIGLLSADIEEMKLRLDIKSTIDSGAAAALEEESSSRKQKTFIVSHSSPITKPVAAEIERHRSVPVAFAKYIRSKQSTAASKDDERLLTEISSMASNADELVSLLSRCLPQIVPNVLINKREELIPLLICAMVLHSNTAVRDQLLSTLYNLVKKPDERQRQMILAGCDAFARYAGPMRAEAELLPQCWEQINHKHVERRLLVAETCGVLAPSLPPALLSSLVLSMLQQMIVEDKSEDVRMAAVLSLASVCLYIEDRDKFSQVSNVVQRALTDSSQKVIQSAQSVLLPSFAVWAESIGKLQLGVAALFVRKLLQLLQTSGINQAANEAIMCNYISSLKAVTPVLYWSVIRSGTYDQTEAIEGGQRNIASDNPVGQLIFEGDSTLERQRALFEKHTAQEWFTSWDSLDFVTRDMLPQLVSILGMLEVNLPKTVSYLIDYFQDFCRTFGHGFCVSKLRPLFTPSLNIAKNFADLSKEEQSKCGVGRATLPVYCAGVLSAVESPEDWQELRRFLRWKMSSIAEAGAPTAAVAVTFSQLCRRWSDHESLLQIVWESLPHKNVRMRAICAEVLSRLALETSGQLIKSKVVPGLVTLAADSEPSIRISTVSGFANVIQVAAQDEEMMDKVKMQLSSMFEDTDASVVSHLVHLIAQSAPTMDANFRDEFVLPHLAQLVERNASSASKRESSSVSRAAVSAALFDAYSAISCCFLSPAATADYFIPGLRALMNGLDPQHVKIAASILRDAENKLAAAEHSDLSKRGSMMMGDTSVEDMRNKMVNTFRDIKGKVDFPKDAVPNIFRKKPN</sequence>
<dbReference type="SUPFAM" id="SSF48371">
    <property type="entry name" value="ARM repeat"/>
    <property type="match status" value="1"/>
</dbReference>
<dbReference type="InterPro" id="IPR006594">
    <property type="entry name" value="LisH"/>
</dbReference>
<dbReference type="InterPro" id="IPR011989">
    <property type="entry name" value="ARM-like"/>
</dbReference>
<dbReference type="PROSITE" id="PS50077">
    <property type="entry name" value="HEAT_REPEAT"/>
    <property type="match status" value="1"/>
</dbReference>
<dbReference type="PANTHER" id="PTHR32059:SF0">
    <property type="entry name" value="RAB11-BINDING PROTEIN RELCH"/>
    <property type="match status" value="1"/>
</dbReference>
<name>A0A914WLM2_9BILA</name>